<reference evidence="2 3" key="1">
    <citation type="submission" date="2022-10" db="EMBL/GenBank/DDBJ databases">
        <title>The complete genomes of actinobacterial strains from the NBC collection.</title>
        <authorList>
            <person name="Joergensen T.S."/>
            <person name="Alvarez Arevalo M."/>
            <person name="Sterndorff E.B."/>
            <person name="Faurdal D."/>
            <person name="Vuksanovic O."/>
            <person name="Mourched A.-S."/>
            <person name="Charusanti P."/>
            <person name="Shaw S."/>
            <person name="Blin K."/>
            <person name="Weber T."/>
        </authorList>
    </citation>
    <scope>NUCLEOTIDE SEQUENCE [LARGE SCALE GENOMIC DNA]</scope>
    <source>
        <strain evidence="2 3">NBC_00396</strain>
    </source>
</reference>
<evidence type="ECO:0000313" key="3">
    <source>
        <dbReference type="Proteomes" id="UP001346877"/>
    </source>
</evidence>
<dbReference type="EMBL" id="CP107941">
    <property type="protein sequence ID" value="WUI80293.1"/>
    <property type="molecule type" value="Genomic_DNA"/>
</dbReference>
<keyword evidence="3" id="KW-1185">Reference proteome</keyword>
<accession>A0ABZ1P8C8</accession>
<protein>
    <submittedName>
        <fullName evidence="2">Uncharacterized protein</fullName>
    </submittedName>
</protein>
<keyword evidence="1" id="KW-0175">Coiled coil</keyword>
<dbReference type="RefSeq" id="WP_328366208.1">
    <property type="nucleotide sequence ID" value="NZ_CP107941.1"/>
</dbReference>
<dbReference type="Proteomes" id="UP001346877">
    <property type="component" value="Chromosome"/>
</dbReference>
<proteinExistence type="predicted"/>
<gene>
    <name evidence="2" type="ORF">OG375_20340</name>
</gene>
<evidence type="ECO:0000256" key="1">
    <source>
        <dbReference type="SAM" id="Coils"/>
    </source>
</evidence>
<feature type="coiled-coil region" evidence="1">
    <location>
        <begin position="238"/>
        <end position="265"/>
    </location>
</feature>
<sequence>MIKDERVRYVPELGVWTVDMTGMTAVMSGQAEQILGAAMFHAREVGAALEGCTCDPGDQHWDGPRLRVPTPPHGHHVAEAQGANGRLLVIGHGGQVRVAPLTAQEHQGHPCPLRNADGERQAKDLVQRGGGGLTELYGLGVAFPAGAGPLQPVSAEEAPEVWESEPVRFRAAGLQVSVPGRHVHPAVQPSLAAYRDLALRVGELGRAAREARDRAANAPRDLRREATQAAMSGRTTDAAKAAQSIRDLELEAEAAKAVADGTEDALEATQAAVVKAVEDNRAEWLAYLSGQGRAALGRVDAAVAALEAALGELVAVDTMRANVERPLHARQVFVQGSTLSSQVGSSLAAAQEVREAAAETLAPLSRYATKPEVKAARKAKAAA</sequence>
<name>A0ABZ1P8C8_9ACTN</name>
<evidence type="ECO:0000313" key="2">
    <source>
        <dbReference type="EMBL" id="WUI80293.1"/>
    </source>
</evidence>
<organism evidence="2 3">
    <name type="scientific">Micromonospora zamorensis</name>
    <dbReference type="NCBI Taxonomy" id="709883"/>
    <lineage>
        <taxon>Bacteria</taxon>
        <taxon>Bacillati</taxon>
        <taxon>Actinomycetota</taxon>
        <taxon>Actinomycetes</taxon>
        <taxon>Micromonosporales</taxon>
        <taxon>Micromonosporaceae</taxon>
        <taxon>Micromonospora</taxon>
    </lineage>
</organism>